<reference evidence="9" key="1">
    <citation type="submission" date="2010-07" db="EMBL/GenBank/DDBJ databases">
        <authorList>
            <person name="Weinstock G."/>
            <person name="Sodergren E."/>
            <person name="Clifton S."/>
            <person name="Fulton L."/>
            <person name="Fulton B."/>
            <person name="Courtney L."/>
            <person name="Fronick C."/>
            <person name="Harrison M."/>
            <person name="Strong C."/>
            <person name="Farmer C."/>
            <person name="Delahaunty K."/>
            <person name="Markovic C."/>
            <person name="Hall O."/>
            <person name="Minx P."/>
            <person name="Tomlinson C."/>
            <person name="Mitreva M."/>
            <person name="Hou S."/>
            <person name="Chen J."/>
            <person name="Wollam A."/>
            <person name="Pepin K.H."/>
            <person name="Johnson M."/>
            <person name="Bhonagiri V."/>
            <person name="Zhang X."/>
            <person name="Suruliraj S."/>
            <person name="Warren W."/>
            <person name="Chinwalla A."/>
            <person name="Mardis E.R."/>
            <person name="Wilson R.K."/>
        </authorList>
    </citation>
    <scope>NUCLEOTIDE SEQUENCE [LARGE SCALE GENOMIC DNA]</scope>
    <source>
        <strain evidence="9">TX4248</strain>
    </source>
</reference>
<dbReference type="FunFam" id="3.30.70.360:FF:000001">
    <property type="entry name" value="N-acetyldiaminopimelate deacetylase"/>
    <property type="match status" value="1"/>
</dbReference>
<dbReference type="InterPro" id="IPR002933">
    <property type="entry name" value="Peptidase_M20"/>
</dbReference>
<dbReference type="AlphaFoldDB" id="A0A125W815"/>
<dbReference type="Pfam" id="PF01546">
    <property type="entry name" value="Peptidase_M20"/>
    <property type="match status" value="1"/>
</dbReference>
<feature type="active site" description="Proton acceptor" evidence="5">
    <location>
        <position position="142"/>
    </location>
</feature>
<comment type="catalytic activity">
    <reaction evidence="5">
        <text>N-acetyl-(2S,6S)-2,6-diaminopimelate + H2O = (2S,6S)-2,6-diaminopimelate + acetate</text>
        <dbReference type="Rhea" id="RHEA:20405"/>
        <dbReference type="ChEBI" id="CHEBI:15377"/>
        <dbReference type="ChEBI" id="CHEBI:30089"/>
        <dbReference type="ChEBI" id="CHEBI:57609"/>
        <dbReference type="ChEBI" id="CHEBI:58767"/>
        <dbReference type="EC" id="3.5.1.47"/>
    </reaction>
</comment>
<keyword evidence="3 5" id="KW-0220">Diaminopimelate biosynthesis</keyword>
<feature type="binding site" evidence="6">
    <location>
        <position position="108"/>
    </location>
    <ligand>
        <name>Mn(2+)</name>
        <dbReference type="ChEBI" id="CHEBI:29035"/>
        <label>2</label>
    </ligand>
</feature>
<feature type="binding site" evidence="6">
    <location>
        <position position="110"/>
    </location>
    <ligand>
        <name>Mn(2+)</name>
        <dbReference type="ChEBI" id="CHEBI:29035"/>
        <label>2</label>
    </ligand>
</feature>
<proteinExistence type="inferred from homology"/>
<evidence type="ECO:0000256" key="3">
    <source>
        <dbReference type="ARBA" id="ARBA00022915"/>
    </source>
</evidence>
<evidence type="ECO:0000256" key="6">
    <source>
        <dbReference type="PIRSR" id="PIRSR005962-1"/>
    </source>
</evidence>
<evidence type="ECO:0000256" key="5">
    <source>
        <dbReference type="HAMAP-Rule" id="MF_01692"/>
    </source>
</evidence>
<dbReference type="PANTHER" id="PTHR11014:SF98">
    <property type="entry name" value="N-ACETYLDIAMINOPIMELATE DEACETYLASE"/>
    <property type="match status" value="1"/>
</dbReference>
<keyword evidence="2 5" id="KW-0378">Hydrolase</keyword>
<dbReference type="EMBL" id="AEBR01000025">
    <property type="protein sequence ID" value="EFM83427.1"/>
    <property type="molecule type" value="Genomic_DNA"/>
</dbReference>
<dbReference type="HAMAP" id="MF_01692">
    <property type="entry name" value="DapEL"/>
    <property type="match status" value="1"/>
</dbReference>
<dbReference type="GO" id="GO:0050118">
    <property type="term" value="F:N-acetyldiaminopimelate deacetylase activity"/>
    <property type="evidence" value="ECO:0007669"/>
    <property type="project" value="UniProtKB-UniRule"/>
</dbReference>
<dbReference type="Gene3D" id="3.40.630.10">
    <property type="entry name" value="Zn peptidases"/>
    <property type="match status" value="1"/>
</dbReference>
<keyword evidence="4 5" id="KW-0457">Lysine biosynthesis</keyword>
<feature type="binding site" evidence="6">
    <location>
        <position position="362"/>
    </location>
    <ligand>
        <name>Mn(2+)</name>
        <dbReference type="ChEBI" id="CHEBI:29035"/>
        <label>2</label>
    </ligand>
</feature>
<dbReference type="Proteomes" id="UP000004846">
    <property type="component" value="Unassembled WGS sequence"/>
</dbReference>
<dbReference type="InterPro" id="IPR036264">
    <property type="entry name" value="Bact_exopeptidase_dim_dom"/>
</dbReference>
<dbReference type="Pfam" id="PF07687">
    <property type="entry name" value="M20_dimer"/>
    <property type="match status" value="1"/>
</dbReference>
<evidence type="ECO:0000313" key="9">
    <source>
        <dbReference type="Proteomes" id="UP000004846"/>
    </source>
</evidence>
<evidence type="ECO:0000256" key="4">
    <source>
        <dbReference type="ARBA" id="ARBA00023154"/>
    </source>
</evidence>
<dbReference type="InterPro" id="IPR017439">
    <property type="entry name" value="Amidohydrolase"/>
</dbReference>
<dbReference type="Gene3D" id="3.30.70.360">
    <property type="match status" value="1"/>
</dbReference>
<dbReference type="InterPro" id="IPR023905">
    <property type="entry name" value="AcetylDAP_deacetylase"/>
</dbReference>
<feature type="binding site" evidence="6">
    <location>
        <position position="168"/>
    </location>
    <ligand>
        <name>Mn(2+)</name>
        <dbReference type="ChEBI" id="CHEBI:29035"/>
        <label>2</label>
    </ligand>
</feature>
<dbReference type="SUPFAM" id="SSF53187">
    <property type="entry name" value="Zn-dependent exopeptidases"/>
    <property type="match status" value="1"/>
</dbReference>
<evidence type="ECO:0000256" key="1">
    <source>
        <dbReference type="ARBA" id="ARBA00022605"/>
    </source>
</evidence>
<dbReference type="CDD" id="cd05670">
    <property type="entry name" value="M20_Acy1_YkuR-like"/>
    <property type="match status" value="1"/>
</dbReference>
<feature type="domain" description="Peptidase M20 dimerisation" evidence="7">
    <location>
        <begin position="191"/>
        <end position="283"/>
    </location>
</feature>
<organism evidence="8 9">
    <name type="scientific">Enterococcus faecalis TX4248</name>
    <dbReference type="NCBI Taxonomy" id="749495"/>
    <lineage>
        <taxon>Bacteria</taxon>
        <taxon>Bacillati</taxon>
        <taxon>Bacillota</taxon>
        <taxon>Bacilli</taxon>
        <taxon>Lactobacillales</taxon>
        <taxon>Enterococcaceae</taxon>
        <taxon>Enterococcus</taxon>
    </lineage>
</organism>
<dbReference type="SUPFAM" id="SSF55031">
    <property type="entry name" value="Bacterial exopeptidase dimerisation domain"/>
    <property type="match status" value="1"/>
</dbReference>
<dbReference type="NCBIfam" id="TIGR01891">
    <property type="entry name" value="amidohydrolases"/>
    <property type="match status" value="1"/>
</dbReference>
<sequence>MAAFDYPKNEGVAFVEQEELIAIRRQLHQIPEIGLEEKETQAFLLNEIDKMKQPYLQVRTWQTGILVFIEGKNPQKTIGWRADIDGLPIQEEVVSAFQSKRPGFMHACGHDFHMTIGLGVLKELSQQQPDNNFLFLFQPAEENEAGGMLMYEDHAFGEWLPDEFYALHVNPDLPVGTISTRVGTLFAATCEVNITLKGKGGHAAFPHQANDMVLAATNLIQQAQTIVSRNVDPVVGAVVTFGTFHAGTACNVIAEEATLSGTIRTLTAETNEQTQRRIREISEGIAQSFQCEVTVHLDQKGYLPVVNEPACTTNFIEYMSKQATVQFQQAPVAMTGEDFGYLLSKVPGTMFWLGVASPYSLHSAKFEPNEEALLFGVEAVSGFLKSLDN</sequence>
<comment type="similarity">
    <text evidence="5">Belongs to the peptidase M20A family. N-acetyldiaminopimelate deacetylase subfamily.</text>
</comment>
<dbReference type="InterPro" id="IPR011650">
    <property type="entry name" value="Peptidase_M20_dimer"/>
</dbReference>
<comment type="caution">
    <text evidence="8">The sequence shown here is derived from an EMBL/GenBank/DDBJ whole genome shotgun (WGS) entry which is preliminary data.</text>
</comment>
<keyword evidence="6" id="KW-0464">Manganese</keyword>
<dbReference type="PANTHER" id="PTHR11014">
    <property type="entry name" value="PEPTIDASE M20 FAMILY MEMBER"/>
    <property type="match status" value="1"/>
</dbReference>
<feature type="binding site" evidence="6">
    <location>
        <position position="142"/>
    </location>
    <ligand>
        <name>Mn(2+)</name>
        <dbReference type="ChEBI" id="CHEBI:29035"/>
        <label>2</label>
    </ligand>
</feature>
<evidence type="ECO:0000256" key="2">
    <source>
        <dbReference type="ARBA" id="ARBA00022801"/>
    </source>
</evidence>
<evidence type="ECO:0000259" key="7">
    <source>
        <dbReference type="Pfam" id="PF07687"/>
    </source>
</evidence>
<keyword evidence="1 5" id="KW-0028">Amino-acid biosynthesis</keyword>
<protein>
    <recommendedName>
        <fullName evidence="5">N-acetyldiaminopimelate deacetylase</fullName>
        <ecNumber evidence="5">3.5.1.47</ecNumber>
    </recommendedName>
</protein>
<dbReference type="HOGENOM" id="CLU_023257_0_1_9"/>
<dbReference type="RefSeq" id="WP_002386002.1">
    <property type="nucleotide sequence ID" value="NZ_GL454430.1"/>
</dbReference>
<accession>A0A125W815</accession>
<dbReference type="PIRSF" id="PIRSF005962">
    <property type="entry name" value="Pept_M20D_amidohydro"/>
    <property type="match status" value="1"/>
</dbReference>
<dbReference type="GO" id="GO:0019877">
    <property type="term" value="P:diaminopimelate biosynthetic process"/>
    <property type="evidence" value="ECO:0007669"/>
    <property type="project" value="UniProtKB-UniRule"/>
</dbReference>
<name>A0A125W815_ENTFL</name>
<dbReference type="GO" id="GO:0046872">
    <property type="term" value="F:metal ion binding"/>
    <property type="evidence" value="ECO:0007669"/>
    <property type="project" value="UniProtKB-KW"/>
</dbReference>
<evidence type="ECO:0000313" key="8">
    <source>
        <dbReference type="EMBL" id="EFM83427.1"/>
    </source>
</evidence>
<comment type="pathway">
    <text evidence="5">Amino-acid biosynthesis; L-lysine biosynthesis via DAP pathway; LL-2,6-diaminopimelate from (S)-tetrahydrodipicolinate (acetylase route): step 3/3.</text>
</comment>
<dbReference type="EC" id="3.5.1.47" evidence="5"/>
<feature type="active site" evidence="5">
    <location>
        <position position="83"/>
    </location>
</feature>
<comment type="function">
    <text evidence="5">Catalyzes the conversion of N-acetyl-diaminopimelate to diaminopimelate and acetate.</text>
</comment>
<dbReference type="UniPathway" id="UPA00034">
    <property type="reaction ID" value="UER00024"/>
</dbReference>
<keyword evidence="6" id="KW-0479">Metal-binding</keyword>
<gene>
    <name evidence="8" type="ORF">HMPREF9498_00884</name>
</gene>
<dbReference type="GO" id="GO:0009089">
    <property type="term" value="P:lysine biosynthetic process via diaminopimelate"/>
    <property type="evidence" value="ECO:0007669"/>
    <property type="project" value="UniProtKB-UniRule"/>
</dbReference>
<comment type="cofactor">
    <cofactor evidence="6">
        <name>Mn(2+)</name>
        <dbReference type="ChEBI" id="CHEBI:29035"/>
    </cofactor>
    <text evidence="6">The Mn(2+) ion enhances activity.</text>
</comment>